<comment type="caution">
    <text evidence="2">The sequence shown here is derived from an EMBL/GenBank/DDBJ whole genome shotgun (WGS) entry which is preliminary data.</text>
</comment>
<dbReference type="SUPFAM" id="SSF48452">
    <property type="entry name" value="TPR-like"/>
    <property type="match status" value="1"/>
</dbReference>
<dbReference type="Gene3D" id="1.25.40.10">
    <property type="entry name" value="Tetratricopeptide repeat domain"/>
    <property type="match status" value="1"/>
</dbReference>
<keyword evidence="1" id="KW-1133">Transmembrane helix</keyword>
<gene>
    <name evidence="2" type="ORF">COT02_04450</name>
</gene>
<keyword evidence="1" id="KW-0812">Transmembrane</keyword>
<dbReference type="InterPro" id="IPR019734">
    <property type="entry name" value="TPR_rpt"/>
</dbReference>
<proteinExistence type="predicted"/>
<name>A0A2M6YTA7_9BACT</name>
<organism evidence="2 3">
    <name type="scientific">Candidatus Roizmanbacteria bacterium CG07_land_8_20_14_0_80_34_15</name>
    <dbReference type="NCBI Taxonomy" id="1974849"/>
    <lineage>
        <taxon>Bacteria</taxon>
        <taxon>Candidatus Roizmaniibacteriota</taxon>
    </lineage>
</organism>
<dbReference type="InterPro" id="IPR011990">
    <property type="entry name" value="TPR-like_helical_dom_sf"/>
</dbReference>
<feature type="transmembrane region" description="Helical" evidence="1">
    <location>
        <begin position="268"/>
        <end position="289"/>
    </location>
</feature>
<dbReference type="AlphaFoldDB" id="A0A2M6YTA7"/>
<dbReference type="SMART" id="SM00028">
    <property type="entry name" value="TPR"/>
    <property type="match status" value="2"/>
</dbReference>
<evidence type="ECO:0000256" key="1">
    <source>
        <dbReference type="SAM" id="Phobius"/>
    </source>
</evidence>
<protein>
    <submittedName>
        <fullName evidence="2">Uncharacterized protein</fullName>
    </submittedName>
</protein>
<feature type="transmembrane region" description="Helical" evidence="1">
    <location>
        <begin position="184"/>
        <end position="204"/>
    </location>
</feature>
<dbReference type="Pfam" id="PF13414">
    <property type="entry name" value="TPR_11"/>
    <property type="match status" value="1"/>
</dbReference>
<feature type="transmembrane region" description="Helical" evidence="1">
    <location>
        <begin position="123"/>
        <end position="143"/>
    </location>
</feature>
<evidence type="ECO:0000313" key="2">
    <source>
        <dbReference type="EMBL" id="PIU36737.1"/>
    </source>
</evidence>
<feature type="transmembrane region" description="Helical" evidence="1">
    <location>
        <begin position="301"/>
        <end position="329"/>
    </location>
</feature>
<evidence type="ECO:0000313" key="3">
    <source>
        <dbReference type="Proteomes" id="UP000230184"/>
    </source>
</evidence>
<feature type="transmembrane region" description="Helical" evidence="1">
    <location>
        <begin position="349"/>
        <end position="370"/>
    </location>
</feature>
<feature type="transmembrane region" description="Helical" evidence="1">
    <location>
        <begin position="149"/>
        <end position="172"/>
    </location>
</feature>
<keyword evidence="1" id="KW-0472">Membrane</keyword>
<dbReference type="Pfam" id="PF13181">
    <property type="entry name" value="TPR_8"/>
    <property type="match status" value="1"/>
</dbReference>
<dbReference type="Proteomes" id="UP000230184">
    <property type="component" value="Unassembled WGS sequence"/>
</dbReference>
<feature type="transmembrane region" description="Helical" evidence="1">
    <location>
        <begin position="31"/>
        <end position="53"/>
    </location>
</feature>
<reference evidence="3" key="1">
    <citation type="submission" date="2017-09" db="EMBL/GenBank/DDBJ databases">
        <title>Depth-based differentiation of microbial function through sediment-hosted aquifers and enrichment of novel symbionts in the deep terrestrial subsurface.</title>
        <authorList>
            <person name="Probst A.J."/>
            <person name="Ladd B."/>
            <person name="Jarett J.K."/>
            <person name="Geller-Mcgrath D.E."/>
            <person name="Sieber C.M.K."/>
            <person name="Emerson J.B."/>
            <person name="Anantharaman K."/>
            <person name="Thomas B.C."/>
            <person name="Malmstrom R."/>
            <person name="Stieglmeier M."/>
            <person name="Klingl A."/>
            <person name="Woyke T."/>
            <person name="Ryan C.M."/>
            <person name="Banfield J.F."/>
        </authorList>
    </citation>
    <scope>NUCLEOTIDE SEQUENCE [LARGE SCALE GENOMIC DNA]</scope>
</reference>
<accession>A0A2M6YTA7</accession>
<dbReference type="EMBL" id="PEWY01000128">
    <property type="protein sequence ID" value="PIU36737.1"/>
    <property type="molecule type" value="Genomic_DNA"/>
</dbReference>
<sequence length="612" mass="68864">MNKIKSVILSLLIFLVPFSFFQIFFQNLVQINIVYVLAFGALLLVIISFLQSLITKKFVFQTSPLDIPVLLFLGAIFLSFFTSTTNKMQAFLDPNFGLLMIISLVILYFYFSHNTPGRPQGSPLQILSLAGFIISSFIIILSLEPTKGIGVIPLDLLFFIGFTFMYSLGSLVHSFSEKEDAPKVVQICILIIVSLALGISFIAFSKQGVLFPSFSLSFKAVFQIFKTLPNALLGFGIDNYSSVFNRVKDVGYNQTNLWQFPVSIDRSTLFHIATTTGLVGLASFLYLVISLIKKIKQNLSIILGSIYSLFIVIIFPPSLLVFFLVFLSASQTGKNNKEYVFNLSESFSFYSYVILIITASVLFGSVVRYLSSLYLADYFYSQSLVGIKENSFKKVYDNQQKAFSYNPYLEQYHLGFARIHFVLAQNIIEKAASGSAPLVFTKESKQMLIEAIQTAINENQIAISQNSKKADYWANLAQIYILIPKELQTPNETEVNSPQTTALTSLKKALELDPNNPAYYFQMGQILLSQKKTAEGFKSIKKAAELKPNWADAHYQLGMLYAQKNDMKNAVKELEITLQNIDPKINQKEYDAVKQTLDKIKSPPIQAPQNEY</sequence>
<feature type="transmembrane region" description="Helical" evidence="1">
    <location>
        <begin position="7"/>
        <end position="25"/>
    </location>
</feature>
<feature type="transmembrane region" description="Helical" evidence="1">
    <location>
        <begin position="65"/>
        <end position="82"/>
    </location>
</feature>
<feature type="transmembrane region" description="Helical" evidence="1">
    <location>
        <begin position="94"/>
        <end position="111"/>
    </location>
</feature>